<dbReference type="InParanoid" id="K3X422"/>
<reference evidence="2" key="2">
    <citation type="submission" date="2010-04" db="EMBL/GenBank/DDBJ databases">
        <authorList>
            <person name="Buell R."/>
            <person name="Hamilton J."/>
            <person name="Hostetler J."/>
        </authorList>
    </citation>
    <scope>NUCLEOTIDE SEQUENCE [LARGE SCALE GENOMIC DNA]</scope>
    <source>
        <strain evidence="2">DAOM:BR144</strain>
    </source>
</reference>
<dbReference type="HOGENOM" id="CLU_2353052_0_0_1"/>
<keyword evidence="2" id="KW-1185">Reference proteome</keyword>
<reference evidence="2" key="1">
    <citation type="journal article" date="2010" name="Genome Biol.">
        <title>Genome sequence of the necrotrophic plant pathogen Pythium ultimum reveals original pathogenicity mechanisms and effector repertoire.</title>
        <authorList>
            <person name="Levesque C.A."/>
            <person name="Brouwer H."/>
            <person name="Cano L."/>
            <person name="Hamilton J.P."/>
            <person name="Holt C."/>
            <person name="Huitema E."/>
            <person name="Raffaele S."/>
            <person name="Robideau G.P."/>
            <person name="Thines M."/>
            <person name="Win J."/>
            <person name="Zerillo M.M."/>
            <person name="Beakes G.W."/>
            <person name="Boore J.L."/>
            <person name="Busam D."/>
            <person name="Dumas B."/>
            <person name="Ferriera S."/>
            <person name="Fuerstenberg S.I."/>
            <person name="Gachon C.M."/>
            <person name="Gaulin E."/>
            <person name="Govers F."/>
            <person name="Grenville-Briggs L."/>
            <person name="Horner N."/>
            <person name="Hostetler J."/>
            <person name="Jiang R.H."/>
            <person name="Johnson J."/>
            <person name="Krajaejun T."/>
            <person name="Lin H."/>
            <person name="Meijer H.J."/>
            <person name="Moore B."/>
            <person name="Morris P."/>
            <person name="Phuntmart V."/>
            <person name="Puiu D."/>
            <person name="Shetty J."/>
            <person name="Stajich J.E."/>
            <person name="Tripathy S."/>
            <person name="Wawra S."/>
            <person name="van West P."/>
            <person name="Whitty B.R."/>
            <person name="Coutinho P.M."/>
            <person name="Henrissat B."/>
            <person name="Martin F."/>
            <person name="Thomas P.D."/>
            <person name="Tyler B.M."/>
            <person name="De Vries R.P."/>
            <person name="Kamoun S."/>
            <person name="Yandell M."/>
            <person name="Tisserat N."/>
            <person name="Buell C.R."/>
        </authorList>
    </citation>
    <scope>NUCLEOTIDE SEQUENCE</scope>
    <source>
        <strain evidence="2">DAOM:BR144</strain>
    </source>
</reference>
<protein>
    <submittedName>
        <fullName evidence="1">Uncharacterized protein</fullName>
    </submittedName>
</protein>
<name>K3X422_GLOUD</name>
<evidence type="ECO:0000313" key="1">
    <source>
        <dbReference type="EnsemblProtists" id="PYU1_T011971"/>
    </source>
</evidence>
<dbReference type="Proteomes" id="UP000019132">
    <property type="component" value="Unassembled WGS sequence"/>
</dbReference>
<reference evidence="1" key="3">
    <citation type="submission" date="2015-02" db="UniProtKB">
        <authorList>
            <consortium name="EnsemblProtists"/>
        </authorList>
    </citation>
    <scope>IDENTIFICATION</scope>
    <source>
        <strain evidence="1">DAOM BR144</strain>
    </source>
</reference>
<dbReference type="EMBL" id="GL376621">
    <property type="status" value="NOT_ANNOTATED_CDS"/>
    <property type="molecule type" value="Genomic_DNA"/>
</dbReference>
<accession>K3X422</accession>
<dbReference type="EnsemblProtists" id="PYU1_T011971">
    <property type="protein sequence ID" value="PYU1_T011971"/>
    <property type="gene ID" value="PYU1_G011945"/>
</dbReference>
<proteinExistence type="predicted"/>
<dbReference type="VEuPathDB" id="FungiDB:PYU1_G011945"/>
<evidence type="ECO:0000313" key="2">
    <source>
        <dbReference type="Proteomes" id="UP000019132"/>
    </source>
</evidence>
<organism evidence="1 2">
    <name type="scientific">Globisporangium ultimum (strain ATCC 200006 / CBS 805.95 / DAOM BR144)</name>
    <name type="common">Pythium ultimum</name>
    <dbReference type="NCBI Taxonomy" id="431595"/>
    <lineage>
        <taxon>Eukaryota</taxon>
        <taxon>Sar</taxon>
        <taxon>Stramenopiles</taxon>
        <taxon>Oomycota</taxon>
        <taxon>Peronosporomycetes</taxon>
        <taxon>Pythiales</taxon>
        <taxon>Pythiaceae</taxon>
        <taxon>Globisporangium</taxon>
    </lineage>
</organism>
<sequence>MKELSVSNITESFQALRLANIAPITTTIEKPSWSRDYGHRASLHAPSQSGVHCVLRIGDYVVYRVVGDTEEEAKALADCRTAKYIANLIDAGLDPEP</sequence>
<dbReference type="AlphaFoldDB" id="K3X422"/>